<evidence type="ECO:0000313" key="2">
    <source>
        <dbReference type="Proteomes" id="UP000325081"/>
    </source>
</evidence>
<reference evidence="2" key="1">
    <citation type="journal article" date="2019" name="Curr. Biol.">
        <title>Genome Sequence of Striga asiatica Provides Insight into the Evolution of Plant Parasitism.</title>
        <authorList>
            <person name="Yoshida S."/>
            <person name="Kim S."/>
            <person name="Wafula E.K."/>
            <person name="Tanskanen J."/>
            <person name="Kim Y.M."/>
            <person name="Honaas L."/>
            <person name="Yang Z."/>
            <person name="Spallek T."/>
            <person name="Conn C.E."/>
            <person name="Ichihashi Y."/>
            <person name="Cheong K."/>
            <person name="Cui S."/>
            <person name="Der J.P."/>
            <person name="Gundlach H."/>
            <person name="Jiao Y."/>
            <person name="Hori C."/>
            <person name="Ishida J.K."/>
            <person name="Kasahara H."/>
            <person name="Kiba T."/>
            <person name="Kim M.S."/>
            <person name="Koo N."/>
            <person name="Laohavisit A."/>
            <person name="Lee Y.H."/>
            <person name="Lumba S."/>
            <person name="McCourt P."/>
            <person name="Mortimer J.C."/>
            <person name="Mutuku J.M."/>
            <person name="Nomura T."/>
            <person name="Sasaki-Sekimoto Y."/>
            <person name="Seto Y."/>
            <person name="Wang Y."/>
            <person name="Wakatake T."/>
            <person name="Sakakibara H."/>
            <person name="Demura T."/>
            <person name="Yamaguchi S."/>
            <person name="Yoneyama K."/>
            <person name="Manabe R.I."/>
            <person name="Nelson D.C."/>
            <person name="Schulman A.H."/>
            <person name="Timko M.P."/>
            <person name="dePamphilis C.W."/>
            <person name="Choi D."/>
            <person name="Shirasu K."/>
        </authorList>
    </citation>
    <scope>NUCLEOTIDE SEQUENCE [LARGE SCALE GENOMIC DNA]</scope>
    <source>
        <strain evidence="2">cv. UVA1</strain>
    </source>
</reference>
<evidence type="ECO:0000313" key="1">
    <source>
        <dbReference type="EMBL" id="GER55663.1"/>
    </source>
</evidence>
<keyword evidence="2" id="KW-1185">Reference proteome</keyword>
<dbReference type="AlphaFoldDB" id="A0A5A7RD40"/>
<comment type="caution">
    <text evidence="1">The sequence shown here is derived from an EMBL/GenBank/DDBJ whole genome shotgun (WGS) entry which is preliminary data.</text>
</comment>
<protein>
    <submittedName>
        <fullName evidence="1">Chaperone DnaJ-domain superfamily protein</fullName>
    </submittedName>
</protein>
<organism evidence="1 2">
    <name type="scientific">Striga asiatica</name>
    <name type="common">Asiatic witchweed</name>
    <name type="synonym">Buchnera asiatica</name>
    <dbReference type="NCBI Taxonomy" id="4170"/>
    <lineage>
        <taxon>Eukaryota</taxon>
        <taxon>Viridiplantae</taxon>
        <taxon>Streptophyta</taxon>
        <taxon>Embryophyta</taxon>
        <taxon>Tracheophyta</taxon>
        <taxon>Spermatophyta</taxon>
        <taxon>Magnoliopsida</taxon>
        <taxon>eudicotyledons</taxon>
        <taxon>Gunneridae</taxon>
        <taxon>Pentapetalae</taxon>
        <taxon>asterids</taxon>
        <taxon>lamiids</taxon>
        <taxon>Lamiales</taxon>
        <taxon>Orobanchaceae</taxon>
        <taxon>Buchnereae</taxon>
        <taxon>Striga</taxon>
    </lineage>
</organism>
<proteinExistence type="predicted"/>
<sequence length="109" mass="12135">MSCSFVTIKDPNKYLYMINILTFTKLLECYTSEHLTDLGLLLRRSQMKQDSVASSLGERTQFSPTALKLELPPQDLKRVQAPAAQKHSSHAASCSESFSCLQVNASKPI</sequence>
<name>A0A5A7RD40_STRAF</name>
<gene>
    <name evidence="1" type="ORF">STAS_33346</name>
</gene>
<dbReference type="Proteomes" id="UP000325081">
    <property type="component" value="Unassembled WGS sequence"/>
</dbReference>
<dbReference type="EMBL" id="BKCP01012070">
    <property type="protein sequence ID" value="GER55663.1"/>
    <property type="molecule type" value="Genomic_DNA"/>
</dbReference>
<accession>A0A5A7RD40</accession>